<feature type="compositionally biased region" description="Low complexity" evidence="1">
    <location>
        <begin position="701"/>
        <end position="711"/>
    </location>
</feature>
<feature type="region of interest" description="Disordered" evidence="1">
    <location>
        <begin position="696"/>
        <end position="779"/>
    </location>
</feature>
<organism evidence="2 3">
    <name type="scientific">Chloebia gouldiae</name>
    <name type="common">Gouldian finch</name>
    <name type="synonym">Erythrura gouldiae</name>
    <dbReference type="NCBI Taxonomy" id="44316"/>
    <lineage>
        <taxon>Eukaryota</taxon>
        <taxon>Metazoa</taxon>
        <taxon>Chordata</taxon>
        <taxon>Craniata</taxon>
        <taxon>Vertebrata</taxon>
        <taxon>Euteleostomi</taxon>
        <taxon>Archelosauria</taxon>
        <taxon>Archosauria</taxon>
        <taxon>Dinosauria</taxon>
        <taxon>Saurischia</taxon>
        <taxon>Theropoda</taxon>
        <taxon>Coelurosauria</taxon>
        <taxon>Aves</taxon>
        <taxon>Neognathae</taxon>
        <taxon>Neoaves</taxon>
        <taxon>Telluraves</taxon>
        <taxon>Australaves</taxon>
        <taxon>Passeriformes</taxon>
        <taxon>Passeroidea</taxon>
        <taxon>Passeridae</taxon>
        <taxon>Chloebia</taxon>
    </lineage>
</organism>
<proteinExistence type="predicted"/>
<dbReference type="EMBL" id="QUSF01001320">
    <property type="protein sequence ID" value="RLV64105.1"/>
    <property type="molecule type" value="Genomic_DNA"/>
</dbReference>
<comment type="caution">
    <text evidence="2">The sequence shown here is derived from an EMBL/GenBank/DDBJ whole genome shotgun (WGS) entry which is preliminary data.</text>
</comment>
<dbReference type="AlphaFoldDB" id="A0A3L8Q9W2"/>
<keyword evidence="3" id="KW-1185">Reference proteome</keyword>
<sequence>PNSACGVSTAPHPAFGTINPSCFWGQQPNLILGSAANPDFGLPILILGSAANPDFEVSSPSCFWDQPSCFWDHQPILLLGPAAHPDFGTINPSCFWDQQPILIFGPAASLLLGSATHPVFGTINPSCFWGPQPILILRPANPDFETSWFLGPTILLLGSAPHPAFGTINHLIFHLHRPGEDLSRLETREERSTTLCSPALGATPGGIWASKYLHHPVLEESGFPLSPQGGLGDTKMPSLGTPEPQREGKSRMGNSSGKGEESQGELGLLLPHSQPGFPWICRALEWEQPPHTAPNSACGVSTAPNSACGVSTAPNSACGVSTAPHPAFGTSSPSCFWDQQPILFLGPTILLLGPSTHPAFGISLLLGPAAHPDFGTINPSCFWGQQSSLLWDQQPILFLGPSTHPAFGISLFLGPLTHPVFGTINPSCFWDQPVFGTINPSCTPSCFWDHQPILLLGTSAHPAFGVSSPSCLWAHQPILPLGPSTHPAFGPINPSWFWAHQPILVLGPSTHPVFGTINPSCFWAHQPILVLGPLTHPVFGVSSPSCFWDQHPILVLGPLTHPVFGTINPSCFWGQQPSPGEGSALPTPTAPNSPKGDPGRFQCQGKLGMATEGFGACWIEFGVGGTMEGLGQVLGAQGISAPFHQLRSEIPRTRLSLSQNPLSHGHGLRLHRDDPDLEPGACKAFPFGFVSLGRGSRGAMPAVPSPGASSEPPSPLPRGQRSKHDLFHFPSARHNKKLSVRVRGSSANSHLLGTAGATPAAPLAASQSPGPPSQAGLQV</sequence>
<evidence type="ECO:0000256" key="1">
    <source>
        <dbReference type="SAM" id="MobiDB-lite"/>
    </source>
</evidence>
<feature type="non-terminal residue" evidence="2">
    <location>
        <position position="1"/>
    </location>
</feature>
<accession>A0A3L8Q9W2</accession>
<evidence type="ECO:0000313" key="3">
    <source>
        <dbReference type="Proteomes" id="UP000276834"/>
    </source>
</evidence>
<evidence type="ECO:0000313" key="2">
    <source>
        <dbReference type="EMBL" id="RLV64105.1"/>
    </source>
</evidence>
<reference evidence="2 3" key="1">
    <citation type="journal article" date="2018" name="Proc. R. Soc. B">
        <title>A non-coding region near Follistatin controls head colour polymorphism in the Gouldian finch.</title>
        <authorList>
            <person name="Toomey M.B."/>
            <person name="Marques C.I."/>
            <person name="Andrade P."/>
            <person name="Araujo P.M."/>
            <person name="Sabatino S."/>
            <person name="Gazda M.A."/>
            <person name="Afonso S."/>
            <person name="Lopes R.J."/>
            <person name="Corbo J.C."/>
            <person name="Carneiro M."/>
        </authorList>
    </citation>
    <scope>NUCLEOTIDE SEQUENCE [LARGE SCALE GENOMIC DNA]</scope>
    <source>
        <strain evidence="2">Red01</strain>
        <tissue evidence="2">Muscle</tissue>
    </source>
</reference>
<feature type="compositionally biased region" description="Low complexity" evidence="1">
    <location>
        <begin position="751"/>
        <end position="779"/>
    </location>
</feature>
<dbReference type="Proteomes" id="UP000276834">
    <property type="component" value="Unassembled WGS sequence"/>
</dbReference>
<feature type="compositionally biased region" description="Basic residues" evidence="1">
    <location>
        <begin position="731"/>
        <end position="740"/>
    </location>
</feature>
<protein>
    <submittedName>
        <fullName evidence="2">Uncharacterized protein</fullName>
    </submittedName>
</protein>
<feature type="region of interest" description="Disordered" evidence="1">
    <location>
        <begin position="575"/>
        <end position="600"/>
    </location>
</feature>
<gene>
    <name evidence="2" type="ORF">DV515_00017591</name>
</gene>
<feature type="non-terminal residue" evidence="2">
    <location>
        <position position="779"/>
    </location>
</feature>
<feature type="region of interest" description="Disordered" evidence="1">
    <location>
        <begin position="223"/>
        <end position="269"/>
    </location>
</feature>
<name>A0A3L8Q9W2_CHLGU</name>